<feature type="signal peptide" evidence="3">
    <location>
        <begin position="1"/>
        <end position="26"/>
    </location>
</feature>
<comment type="similarity">
    <text evidence="2">Belongs to the bacterial solute-binding protein 2 family.</text>
</comment>
<dbReference type="Pfam" id="PF13407">
    <property type="entry name" value="Peripla_BP_4"/>
    <property type="match status" value="1"/>
</dbReference>
<evidence type="ECO:0000313" key="5">
    <source>
        <dbReference type="EMBL" id="PPB80881.1"/>
    </source>
</evidence>
<protein>
    <submittedName>
        <fullName evidence="5">Rhamnose-binding protein</fullName>
    </submittedName>
</protein>
<dbReference type="NCBIfam" id="TIGR02637">
    <property type="entry name" value="RhaS"/>
    <property type="match status" value="1"/>
</dbReference>
<gene>
    <name evidence="5" type="ORF">LV82_01614</name>
</gene>
<evidence type="ECO:0000259" key="4">
    <source>
        <dbReference type="Pfam" id="PF13407"/>
    </source>
</evidence>
<sequence>MKRRQVMALAAGLGLAASLMGTTAMAQDKTRIALVVKALGIGFFEAAAKGAEEAAAELGDVEIIYTGPTDTTAEGQIEVINSLIAQGVDAIAISANDPDALVPALKKAMDRGITVISWDSGVAPEGRQMHLNPSSNELIGRMIIKLAADNLPDQTGEVAVLSASATATNQNIWIEEMKKAMPDYPNIKLLGVVYGDDLADKSYREAMGLIQSYPELDAIIAPTSVGIVAAAQAVTDAGKIGQINVTGLGLPSEMAGHVKSGASKSFAIWNPIDLGYSATMIAYHLARGEAEAQPGAEIPIGRMGKVTLDETNAAAMAEPFVYDASNIDQFKDIF</sequence>
<dbReference type="GO" id="GO:0030288">
    <property type="term" value="C:outer membrane-bounded periplasmic space"/>
    <property type="evidence" value="ECO:0007669"/>
    <property type="project" value="TreeGrafter"/>
</dbReference>
<accession>A0A2S5JHN6</accession>
<dbReference type="PANTHER" id="PTHR30036:SF8">
    <property type="entry name" value="ABC-TYPE SUGAR TRANSPORT SYSTEM PERIPLASMIC COMPONENT-LIKE PROTEIN"/>
    <property type="match status" value="1"/>
</dbReference>
<dbReference type="InterPro" id="IPR050555">
    <property type="entry name" value="Bact_Solute-Bind_Prot2"/>
</dbReference>
<proteinExistence type="inferred from homology"/>
<dbReference type="GO" id="GO:0030246">
    <property type="term" value="F:carbohydrate binding"/>
    <property type="evidence" value="ECO:0007669"/>
    <property type="project" value="TreeGrafter"/>
</dbReference>
<dbReference type="GO" id="GO:0015762">
    <property type="term" value="P:rhamnose transmembrane transport"/>
    <property type="evidence" value="ECO:0007669"/>
    <property type="project" value="InterPro"/>
</dbReference>
<comment type="caution">
    <text evidence="5">The sequence shown here is derived from an EMBL/GenBank/DDBJ whole genome shotgun (WGS) entry which is preliminary data.</text>
</comment>
<dbReference type="OrthoDB" id="9781890at2"/>
<dbReference type="PANTHER" id="PTHR30036">
    <property type="entry name" value="D-XYLOSE-BINDING PERIPLASMIC PROTEIN"/>
    <property type="match status" value="1"/>
</dbReference>
<evidence type="ECO:0000313" key="6">
    <source>
        <dbReference type="Proteomes" id="UP000239736"/>
    </source>
</evidence>
<feature type="chain" id="PRO_5015728960" evidence="3">
    <location>
        <begin position="27"/>
        <end position="334"/>
    </location>
</feature>
<dbReference type="Proteomes" id="UP000239736">
    <property type="component" value="Unassembled WGS sequence"/>
</dbReference>
<keyword evidence="3" id="KW-0732">Signal</keyword>
<dbReference type="Gene3D" id="3.40.50.2300">
    <property type="match status" value="2"/>
</dbReference>
<dbReference type="InterPro" id="IPR013459">
    <property type="entry name" value="RhaS"/>
</dbReference>
<dbReference type="RefSeq" id="WP_104070623.1">
    <property type="nucleotide sequence ID" value="NZ_PRDS01000004.1"/>
</dbReference>
<dbReference type="InterPro" id="IPR025997">
    <property type="entry name" value="SBP_2_dom"/>
</dbReference>
<dbReference type="EMBL" id="PRDS01000004">
    <property type="protein sequence ID" value="PPB80881.1"/>
    <property type="molecule type" value="Genomic_DNA"/>
</dbReference>
<comment type="subcellular location">
    <subcellularLocation>
        <location evidence="1">Periplasm</location>
    </subcellularLocation>
</comment>
<dbReference type="InterPro" id="IPR028082">
    <property type="entry name" value="Peripla_BP_I"/>
</dbReference>
<dbReference type="AlphaFoldDB" id="A0A2S5JHN6"/>
<feature type="domain" description="Periplasmic binding protein" evidence="4">
    <location>
        <begin position="32"/>
        <end position="289"/>
    </location>
</feature>
<evidence type="ECO:0000256" key="1">
    <source>
        <dbReference type="ARBA" id="ARBA00004418"/>
    </source>
</evidence>
<name>A0A2S5JHN6_9RHOB</name>
<dbReference type="SUPFAM" id="SSF53822">
    <property type="entry name" value="Periplasmic binding protein-like I"/>
    <property type="match status" value="1"/>
</dbReference>
<evidence type="ECO:0000256" key="2">
    <source>
        <dbReference type="ARBA" id="ARBA00007639"/>
    </source>
</evidence>
<reference evidence="5 6" key="1">
    <citation type="submission" date="2018-01" db="EMBL/GenBank/DDBJ databases">
        <title>Genomic Encyclopedia of Archaeal and Bacterial Type Strains, Phase II (KMG-II): from individual species to whole genera.</title>
        <authorList>
            <person name="Goeker M."/>
        </authorList>
    </citation>
    <scope>NUCLEOTIDE SEQUENCE [LARGE SCALE GENOMIC DNA]</scope>
    <source>
        <strain evidence="5 6">DSM 12048</strain>
    </source>
</reference>
<evidence type="ECO:0000256" key="3">
    <source>
        <dbReference type="SAM" id="SignalP"/>
    </source>
</evidence>
<organism evidence="5 6">
    <name type="scientific">Albidovulum inexpectatum</name>
    <dbReference type="NCBI Taxonomy" id="196587"/>
    <lineage>
        <taxon>Bacteria</taxon>
        <taxon>Pseudomonadati</taxon>
        <taxon>Pseudomonadota</taxon>
        <taxon>Alphaproteobacteria</taxon>
        <taxon>Rhodobacterales</taxon>
        <taxon>Paracoccaceae</taxon>
        <taxon>Albidovulum</taxon>
    </lineage>
</organism>
<keyword evidence="6" id="KW-1185">Reference proteome</keyword>